<accession>A0AC61S6B9</accession>
<organism evidence="1 2">
    <name type="scientific">Muribaculum caecicola</name>
    <dbReference type="NCBI Taxonomy" id="3038144"/>
    <lineage>
        <taxon>Bacteria</taxon>
        <taxon>Pseudomonadati</taxon>
        <taxon>Bacteroidota</taxon>
        <taxon>Bacteroidia</taxon>
        <taxon>Bacteroidales</taxon>
        <taxon>Muribaculaceae</taxon>
        <taxon>Muribaculum</taxon>
    </lineage>
</organism>
<reference evidence="1" key="1">
    <citation type="submission" date="2019-04" db="EMBL/GenBank/DDBJ databases">
        <title>Microbes associate with the intestines of laboratory mice.</title>
        <authorList>
            <person name="Navarre W."/>
            <person name="Wong E."/>
            <person name="Huang K.C."/>
            <person name="Tropini C."/>
            <person name="Ng K."/>
            <person name="Yu B."/>
        </authorList>
    </citation>
    <scope>NUCLEOTIDE SEQUENCE</scope>
    <source>
        <strain evidence="1">NM86_A22</strain>
    </source>
</reference>
<proteinExistence type="predicted"/>
<evidence type="ECO:0000313" key="1">
    <source>
        <dbReference type="EMBL" id="THG51462.1"/>
    </source>
</evidence>
<evidence type="ECO:0000313" key="2">
    <source>
        <dbReference type="Proteomes" id="UP000305401"/>
    </source>
</evidence>
<keyword evidence="2" id="KW-1185">Reference proteome</keyword>
<dbReference type="Proteomes" id="UP000305401">
    <property type="component" value="Unassembled WGS sequence"/>
</dbReference>
<comment type="caution">
    <text evidence="1">The sequence shown here is derived from an EMBL/GenBank/DDBJ whole genome shotgun (WGS) entry which is preliminary data.</text>
</comment>
<protein>
    <submittedName>
        <fullName evidence="1">Uncharacterized protein</fullName>
    </submittedName>
</protein>
<dbReference type="EMBL" id="SSTG01000060">
    <property type="protein sequence ID" value="THG51462.1"/>
    <property type="molecule type" value="Genomic_DNA"/>
</dbReference>
<name>A0AC61S6B9_9BACT</name>
<sequence>MKHISFVTTLLLSVFVSITAYAGSYTEKQKVIDAMYRELSQARTATDSLLPMSNIYDLMPRTLQRDTLMWRILSVARRAKNTQAEANMIRHLANNYIRNDSILSVLRNLADSLPGGPERDETITFVRIMQKTNSLRFNNDTLPSETFNKLLHQDIYYETEGNDNIYNHIVRLYSICLYIGNKSQGQLLEEYIDKLDKLIEQLPPNTYSLRNTFYVMQAYNYAECSLPEKSIEADKKLLKLITSLQENYAKEGRKFRNYDDILYVIYTRMLSNHAALDSAQIELYYDKAIECTGLRPSAAFTNKTTPLPQIYYSLAHHRYKEAIPLIKKALKSKLLSNGRRRLLLRDLITCADSINDKSTLNQAMRDYTALLEERLHEQKKEKLEENAILSQASNIRMEFDRLKIEKSKTEATALRNILIVSATALLILLILVFILARLNSRTKALTLKLKDANKKLTEERAQLMQSRDELAQARDTAMKANNFKSDFIKNMSHEITVPLKVINEYSRLITDFAENEEDKKYLNSFVRMVELNSELLSAIINDVLHLTEIDHSTISIKRQHISLATLCQAAVNGMSHRTNKGVEMTFDKDISPDTTLYTDPQRLQQILNNLLINAAKFTDSGSIHLAYTVDKEAGKVIISVTDTGTGIPAKEKDRIFERFVKLDSEKQGAGLGLPISRLLARLLNGDVSLDTTWKHKGTRMLITLPIR</sequence>
<gene>
    <name evidence="1" type="ORF">E5990_06015</name>
</gene>